<feature type="transmembrane region" description="Helical" evidence="10">
    <location>
        <begin position="29"/>
        <end position="47"/>
    </location>
</feature>
<feature type="transmembrane region" description="Helical" evidence="10">
    <location>
        <begin position="261"/>
        <end position="281"/>
    </location>
</feature>
<name>A0A1H0KH46_9ACTN</name>
<feature type="transmembrane region" description="Helical" evidence="10">
    <location>
        <begin position="210"/>
        <end position="227"/>
    </location>
</feature>
<dbReference type="PANTHER" id="PTHR10110:SF86">
    <property type="entry name" value="SODIUM_HYDROGEN EXCHANGER 7"/>
    <property type="match status" value="1"/>
</dbReference>
<dbReference type="GO" id="GO:0015386">
    <property type="term" value="F:potassium:proton antiporter activity"/>
    <property type="evidence" value="ECO:0007669"/>
    <property type="project" value="TreeGrafter"/>
</dbReference>
<gene>
    <name evidence="12" type="ORF">SAMN04515671_1302</name>
</gene>
<evidence type="ECO:0000256" key="10">
    <source>
        <dbReference type="RuleBase" id="RU366002"/>
    </source>
</evidence>
<keyword evidence="7 10" id="KW-0406">Ion transport</keyword>
<evidence type="ECO:0000256" key="5">
    <source>
        <dbReference type="ARBA" id="ARBA00022989"/>
    </source>
</evidence>
<keyword evidence="10" id="KW-0050">Antiport</keyword>
<dbReference type="EMBL" id="LT629710">
    <property type="protein sequence ID" value="SDO55153.1"/>
    <property type="molecule type" value="Genomic_DNA"/>
</dbReference>
<reference evidence="12 13" key="1">
    <citation type="submission" date="2016-10" db="EMBL/GenBank/DDBJ databases">
        <authorList>
            <person name="de Groot N.N."/>
        </authorList>
    </citation>
    <scope>NUCLEOTIDE SEQUENCE [LARGE SCALE GENOMIC DNA]</scope>
    <source>
        <strain evidence="13">P4-7,KCTC 19426,CECT 7604</strain>
    </source>
</reference>
<evidence type="ECO:0000256" key="2">
    <source>
        <dbReference type="ARBA" id="ARBA00022448"/>
    </source>
</evidence>
<dbReference type="GO" id="GO:0098719">
    <property type="term" value="P:sodium ion import across plasma membrane"/>
    <property type="evidence" value="ECO:0007669"/>
    <property type="project" value="TreeGrafter"/>
</dbReference>
<dbReference type="InterPro" id="IPR004705">
    <property type="entry name" value="Cation/H_exchanger_CPA1_bac"/>
</dbReference>
<evidence type="ECO:0000256" key="7">
    <source>
        <dbReference type="ARBA" id="ARBA00023065"/>
    </source>
</evidence>
<evidence type="ECO:0000256" key="9">
    <source>
        <dbReference type="ARBA" id="ARBA00023201"/>
    </source>
</evidence>
<keyword evidence="13" id="KW-1185">Reference proteome</keyword>
<evidence type="ECO:0000256" key="3">
    <source>
        <dbReference type="ARBA" id="ARBA00022475"/>
    </source>
</evidence>
<dbReference type="Proteomes" id="UP000198741">
    <property type="component" value="Chromosome I"/>
</dbReference>
<feature type="transmembrane region" description="Helical" evidence="10">
    <location>
        <begin position="111"/>
        <end position="134"/>
    </location>
</feature>
<evidence type="ECO:0000313" key="12">
    <source>
        <dbReference type="EMBL" id="SDO55153.1"/>
    </source>
</evidence>
<keyword evidence="6 10" id="KW-0915">Sodium</keyword>
<dbReference type="InterPro" id="IPR018422">
    <property type="entry name" value="Cation/H_exchanger_CPA1"/>
</dbReference>
<comment type="similarity">
    <text evidence="10">Belongs to the monovalent cation:proton antiporter 1 (CPA1) transporter (TC 2.A.36) family.</text>
</comment>
<feature type="transmembrane region" description="Helical" evidence="10">
    <location>
        <begin position="233"/>
        <end position="249"/>
    </location>
</feature>
<dbReference type="PANTHER" id="PTHR10110">
    <property type="entry name" value="SODIUM/HYDROGEN EXCHANGER"/>
    <property type="match status" value="1"/>
</dbReference>
<feature type="transmembrane region" description="Helical" evidence="10">
    <location>
        <begin position="82"/>
        <end position="105"/>
    </location>
</feature>
<feature type="transmembrane region" description="Helical" evidence="10">
    <location>
        <begin position="377"/>
        <end position="401"/>
    </location>
</feature>
<dbReference type="GO" id="GO:0051453">
    <property type="term" value="P:regulation of intracellular pH"/>
    <property type="evidence" value="ECO:0007669"/>
    <property type="project" value="TreeGrafter"/>
</dbReference>
<dbReference type="Pfam" id="PF00999">
    <property type="entry name" value="Na_H_Exchanger"/>
    <property type="match status" value="1"/>
</dbReference>
<dbReference type="AlphaFoldDB" id="A0A1H0KH46"/>
<sequence>MSGATILMLVVGAIAIAAASRRWGWPTPLVLVVAGLALSFVPGIPNIELDPDIVLFGVLPPLLFNASLDTSYLNLRANFRPVALLSIGLVLFTTVTVGVVAYLVVGHDLGWALALVLGAVVSPPDAVATTAIARNLRLPRRILTILGGESLLNDATALTAYRVALGAVGATVSVWHGVGLFALAVVVGVGIGLVLGIVGAWLLCRLSDPLVEVAIFLILPFGAYALAEELHGSGVLSVVAAGILLGRKMPKMHYATRLQGASVTATIDFVLETLVFGLIGLQLPSVIQNLTGRDPGTVTGLVVAVVLTVLVTRIVWMFPATYLPRKLSKKISAREKRPSLAQVTIISWAGMRGVVTLAAAYAIPVTVNGEKLPGRDLVLLCSFAVVLATLLLQGLTLPWLIRRVHLPTGEDQSDALAEAQAAQQAAQAAVERLEEIAQAELPDSASIVDDLRNSAESRANAAWERLGPQGEDRQETPSELYRRLRRDMLNQERTVYIGERDRGRIDDEVLRRVQRELDLEEAMLDR</sequence>
<protein>
    <submittedName>
        <fullName evidence="12">Sodium/proton antiporter, CPA1 family</fullName>
    </submittedName>
</protein>
<feature type="transmembrane region" description="Helical" evidence="10">
    <location>
        <begin position="181"/>
        <end position="203"/>
    </location>
</feature>
<dbReference type="OrthoDB" id="57886at2"/>
<accession>A0A1H0KH46</accession>
<comment type="caution">
    <text evidence="10">Lacks conserved residue(s) required for the propagation of feature annotation.</text>
</comment>
<dbReference type="RefSeq" id="WP_090475216.1">
    <property type="nucleotide sequence ID" value="NZ_LT629710.1"/>
</dbReference>
<keyword evidence="4 10" id="KW-0812">Transmembrane</keyword>
<evidence type="ECO:0000256" key="4">
    <source>
        <dbReference type="ARBA" id="ARBA00022692"/>
    </source>
</evidence>
<evidence type="ECO:0000256" key="1">
    <source>
        <dbReference type="ARBA" id="ARBA00004651"/>
    </source>
</evidence>
<comment type="function">
    <text evidence="10">Na(+)/H(+) antiporter that extrudes sodium in exchange for external protons.</text>
</comment>
<keyword evidence="5 10" id="KW-1133">Transmembrane helix</keyword>
<feature type="transmembrane region" description="Helical" evidence="10">
    <location>
        <begin position="343"/>
        <end position="365"/>
    </location>
</feature>
<dbReference type="GO" id="GO:0015385">
    <property type="term" value="F:sodium:proton antiporter activity"/>
    <property type="evidence" value="ECO:0007669"/>
    <property type="project" value="InterPro"/>
</dbReference>
<keyword evidence="2 10" id="KW-0813">Transport</keyword>
<dbReference type="Gene3D" id="6.10.140.1330">
    <property type="match status" value="1"/>
</dbReference>
<evidence type="ECO:0000256" key="8">
    <source>
        <dbReference type="ARBA" id="ARBA00023136"/>
    </source>
</evidence>
<keyword evidence="3 10" id="KW-1003">Cell membrane</keyword>
<dbReference type="NCBIfam" id="TIGR00831">
    <property type="entry name" value="a_cpa1"/>
    <property type="match status" value="1"/>
</dbReference>
<feature type="domain" description="Cation/H+ exchanger transmembrane" evidence="11">
    <location>
        <begin position="14"/>
        <end position="402"/>
    </location>
</feature>
<dbReference type="STRING" id="1090615.SAMN04515671_1302"/>
<organism evidence="12 13">
    <name type="scientific">Nakamurella panacisegetis</name>
    <dbReference type="NCBI Taxonomy" id="1090615"/>
    <lineage>
        <taxon>Bacteria</taxon>
        <taxon>Bacillati</taxon>
        <taxon>Actinomycetota</taxon>
        <taxon>Actinomycetes</taxon>
        <taxon>Nakamurellales</taxon>
        <taxon>Nakamurellaceae</taxon>
        <taxon>Nakamurella</taxon>
    </lineage>
</organism>
<evidence type="ECO:0000256" key="6">
    <source>
        <dbReference type="ARBA" id="ARBA00023053"/>
    </source>
</evidence>
<evidence type="ECO:0000313" key="13">
    <source>
        <dbReference type="Proteomes" id="UP000198741"/>
    </source>
</evidence>
<proteinExistence type="inferred from homology"/>
<keyword evidence="9 10" id="KW-0739">Sodium transport</keyword>
<dbReference type="InterPro" id="IPR006153">
    <property type="entry name" value="Cation/H_exchanger_TM"/>
</dbReference>
<comment type="subcellular location">
    <subcellularLocation>
        <location evidence="1 10">Cell membrane</location>
        <topology evidence="1 10">Multi-pass membrane protein</topology>
    </subcellularLocation>
</comment>
<feature type="transmembrane region" description="Helical" evidence="10">
    <location>
        <begin position="301"/>
        <end position="323"/>
    </location>
</feature>
<evidence type="ECO:0000259" key="11">
    <source>
        <dbReference type="Pfam" id="PF00999"/>
    </source>
</evidence>
<dbReference type="GO" id="GO:0005886">
    <property type="term" value="C:plasma membrane"/>
    <property type="evidence" value="ECO:0007669"/>
    <property type="project" value="UniProtKB-SubCell"/>
</dbReference>
<keyword evidence="8 10" id="KW-0472">Membrane</keyword>